<name>A0A0E9XCK0_ANGAN</name>
<protein>
    <submittedName>
        <fullName evidence="1">Uncharacterized protein</fullName>
    </submittedName>
</protein>
<accession>A0A0E9XCK0</accession>
<organism evidence="1">
    <name type="scientific">Anguilla anguilla</name>
    <name type="common">European freshwater eel</name>
    <name type="synonym">Muraena anguilla</name>
    <dbReference type="NCBI Taxonomy" id="7936"/>
    <lineage>
        <taxon>Eukaryota</taxon>
        <taxon>Metazoa</taxon>
        <taxon>Chordata</taxon>
        <taxon>Craniata</taxon>
        <taxon>Vertebrata</taxon>
        <taxon>Euteleostomi</taxon>
        <taxon>Actinopterygii</taxon>
        <taxon>Neopterygii</taxon>
        <taxon>Teleostei</taxon>
        <taxon>Anguilliformes</taxon>
        <taxon>Anguillidae</taxon>
        <taxon>Anguilla</taxon>
    </lineage>
</organism>
<proteinExistence type="predicted"/>
<reference evidence="1" key="1">
    <citation type="submission" date="2014-11" db="EMBL/GenBank/DDBJ databases">
        <authorList>
            <person name="Amaro Gonzalez C."/>
        </authorList>
    </citation>
    <scope>NUCLEOTIDE SEQUENCE</scope>
</reference>
<dbReference type="AlphaFoldDB" id="A0A0E9XCK0"/>
<evidence type="ECO:0000313" key="1">
    <source>
        <dbReference type="EMBL" id="JAI00468.1"/>
    </source>
</evidence>
<dbReference type="EMBL" id="GBXM01008110">
    <property type="protein sequence ID" value="JAI00468.1"/>
    <property type="molecule type" value="Transcribed_RNA"/>
</dbReference>
<sequence>MCSLCCRKVLIASLYIDIYFQFQMRKLHYRTCVYLQKICPVNFKRKRLENGGAEGGLIRKC</sequence>
<reference evidence="1" key="2">
    <citation type="journal article" date="2015" name="Fish Shellfish Immunol.">
        <title>Early steps in the European eel (Anguilla anguilla)-Vibrio vulnificus interaction in the gills: Role of the RtxA13 toxin.</title>
        <authorList>
            <person name="Callol A."/>
            <person name="Pajuelo D."/>
            <person name="Ebbesson L."/>
            <person name="Teles M."/>
            <person name="MacKenzie S."/>
            <person name="Amaro C."/>
        </authorList>
    </citation>
    <scope>NUCLEOTIDE SEQUENCE</scope>
</reference>